<dbReference type="EMBL" id="QRLR01000006">
    <property type="protein sequence ID" value="RHJ22027.1"/>
    <property type="molecule type" value="Genomic_DNA"/>
</dbReference>
<feature type="domain" description="Putative exodeoxyribonuclease 8 PDDEXK-like" evidence="1">
    <location>
        <begin position="24"/>
        <end position="198"/>
    </location>
</feature>
<dbReference type="AlphaFoldDB" id="A0A415C2U4"/>
<evidence type="ECO:0000313" key="2">
    <source>
        <dbReference type="EMBL" id="RHJ22027.1"/>
    </source>
</evidence>
<sequence>MSQRARTLDIDDPEYFALPSLDQSQLKQFLKNPADWAFARLGGEESQPTDAMRFGTAFHAFLMGTGNVVSLDEGETYKSARNRQWRTEQEAAGNIVVSYSDLTLLKRMRSNIEKISGRDGYPDYMGMIQEGTCEQAIEWTDAATGLTLKAKPDLIPAGTDFLVDLKTAAAADEDSFSRSAFDHGYHIQAEFYRQAVALCPDGMFNRGTRVPKSVQFWVFEKTGACDWQPFTISAESPIAEFARTSIRQALTGISLMASLGAEAGYGDKDSADTAAKWILASGYGSVEMPDGSVLAAGYDKRPKELGVPDWALRKAMLTVGA</sequence>
<accession>A0A415C2U4</accession>
<proteinExistence type="predicted"/>
<comment type="caution">
    <text evidence="2">The sequence shown here is derived from an EMBL/GenBank/DDBJ whole genome shotgun (WGS) entry which is preliminary data.</text>
</comment>
<dbReference type="Gene3D" id="3.90.320.10">
    <property type="match status" value="1"/>
</dbReference>
<protein>
    <submittedName>
        <fullName evidence="2">Nuclease</fullName>
    </submittedName>
</protein>
<reference evidence="2 3" key="1">
    <citation type="submission" date="2018-08" db="EMBL/GenBank/DDBJ databases">
        <title>A genome reference for cultivated species of the human gut microbiota.</title>
        <authorList>
            <person name="Zou Y."/>
            <person name="Xue W."/>
            <person name="Luo G."/>
        </authorList>
    </citation>
    <scope>NUCLEOTIDE SEQUENCE [LARGE SCALE GENOMIC DNA]</scope>
    <source>
        <strain evidence="2 3">AM12-10</strain>
    </source>
</reference>
<organism evidence="2 3">
    <name type="scientific">Bifidobacterium bifidum</name>
    <dbReference type="NCBI Taxonomy" id="1681"/>
    <lineage>
        <taxon>Bacteria</taxon>
        <taxon>Bacillati</taxon>
        <taxon>Actinomycetota</taxon>
        <taxon>Actinomycetes</taxon>
        <taxon>Bifidobacteriales</taxon>
        <taxon>Bifidobacteriaceae</taxon>
        <taxon>Bifidobacterium</taxon>
    </lineage>
</organism>
<dbReference type="InterPro" id="IPR011604">
    <property type="entry name" value="PDDEXK-like_dom_sf"/>
</dbReference>
<gene>
    <name evidence="2" type="ORF">DW137_09350</name>
</gene>
<evidence type="ECO:0000259" key="1">
    <source>
        <dbReference type="Pfam" id="PF12684"/>
    </source>
</evidence>
<dbReference type="RefSeq" id="WP_117658412.1">
    <property type="nucleotide sequence ID" value="NZ_JAQECX010000005.1"/>
</dbReference>
<dbReference type="InterPro" id="IPR024432">
    <property type="entry name" value="Put_RecE_PDDEXK-like_dom"/>
</dbReference>
<name>A0A415C2U4_BIFBI</name>
<evidence type="ECO:0000313" key="3">
    <source>
        <dbReference type="Proteomes" id="UP000283727"/>
    </source>
</evidence>
<dbReference type="Pfam" id="PF12684">
    <property type="entry name" value="DUF3799"/>
    <property type="match status" value="1"/>
</dbReference>
<dbReference type="Proteomes" id="UP000283727">
    <property type="component" value="Unassembled WGS sequence"/>
</dbReference>